<evidence type="ECO:0000256" key="2">
    <source>
        <dbReference type="ARBA" id="ARBA00022814"/>
    </source>
</evidence>
<evidence type="ECO:0000256" key="5">
    <source>
        <dbReference type="ARBA" id="ARBA00023163"/>
    </source>
</evidence>
<proteinExistence type="inferred from homology"/>
<dbReference type="GO" id="GO:0005829">
    <property type="term" value="C:cytosol"/>
    <property type="evidence" value="ECO:0007669"/>
    <property type="project" value="TreeGrafter"/>
</dbReference>
<accession>A0A6J5YKS4</accession>
<feature type="domain" description="NusB/RsmB/TIM44" evidence="6">
    <location>
        <begin position="6"/>
        <end position="123"/>
    </location>
</feature>
<dbReference type="EMBL" id="CAESAJ010000009">
    <property type="protein sequence ID" value="CAB4331085.1"/>
    <property type="molecule type" value="Genomic_DNA"/>
</dbReference>
<keyword evidence="2" id="KW-0889">Transcription antitermination</keyword>
<dbReference type="SUPFAM" id="SSF48013">
    <property type="entry name" value="NusB-like"/>
    <property type="match status" value="1"/>
</dbReference>
<dbReference type="InterPro" id="IPR006027">
    <property type="entry name" value="NusB_RsmB_TIM44"/>
</dbReference>
<evidence type="ECO:0000313" key="7">
    <source>
        <dbReference type="EMBL" id="CAB4331085.1"/>
    </source>
</evidence>
<dbReference type="Gene3D" id="1.10.940.10">
    <property type="entry name" value="NusB-like"/>
    <property type="match status" value="1"/>
</dbReference>
<organism evidence="7">
    <name type="scientific">freshwater metagenome</name>
    <dbReference type="NCBI Taxonomy" id="449393"/>
    <lineage>
        <taxon>unclassified sequences</taxon>
        <taxon>metagenomes</taxon>
        <taxon>ecological metagenomes</taxon>
    </lineage>
</organism>
<protein>
    <submittedName>
        <fullName evidence="7">Unannotated protein</fullName>
    </submittedName>
</protein>
<dbReference type="GO" id="GO:0031564">
    <property type="term" value="P:transcription antitermination"/>
    <property type="evidence" value="ECO:0007669"/>
    <property type="project" value="UniProtKB-KW"/>
</dbReference>
<evidence type="ECO:0000256" key="3">
    <source>
        <dbReference type="ARBA" id="ARBA00022884"/>
    </source>
</evidence>
<keyword evidence="5" id="KW-0804">Transcription</keyword>
<dbReference type="NCBIfam" id="TIGR01951">
    <property type="entry name" value="nusB"/>
    <property type="match status" value="1"/>
</dbReference>
<dbReference type="Pfam" id="PF01029">
    <property type="entry name" value="NusB"/>
    <property type="match status" value="1"/>
</dbReference>
<dbReference type="PANTHER" id="PTHR11078">
    <property type="entry name" value="N UTILIZATION SUBSTANCE PROTEIN B-RELATED"/>
    <property type="match status" value="1"/>
</dbReference>
<keyword evidence="4" id="KW-0805">Transcription regulation</keyword>
<keyword evidence="3" id="KW-0694">RNA-binding</keyword>
<evidence type="ECO:0000256" key="1">
    <source>
        <dbReference type="ARBA" id="ARBA00005952"/>
    </source>
</evidence>
<name>A0A6J5YKS4_9ZZZZ</name>
<dbReference type="InterPro" id="IPR011605">
    <property type="entry name" value="NusB_fam"/>
</dbReference>
<evidence type="ECO:0000259" key="6">
    <source>
        <dbReference type="Pfam" id="PF01029"/>
    </source>
</evidence>
<dbReference type="GO" id="GO:0003723">
    <property type="term" value="F:RNA binding"/>
    <property type="evidence" value="ECO:0007669"/>
    <property type="project" value="UniProtKB-KW"/>
</dbReference>
<dbReference type="AlphaFoldDB" id="A0A6J5YKS4"/>
<dbReference type="HAMAP" id="MF_00073">
    <property type="entry name" value="NusB"/>
    <property type="match status" value="1"/>
</dbReference>
<reference evidence="7" key="1">
    <citation type="submission" date="2020-05" db="EMBL/GenBank/DDBJ databases">
        <authorList>
            <person name="Chiriac C."/>
            <person name="Salcher M."/>
            <person name="Ghai R."/>
            <person name="Kavagutti S V."/>
        </authorList>
    </citation>
    <scope>NUCLEOTIDE SEQUENCE</scope>
</reference>
<comment type="similarity">
    <text evidence="1">Belongs to the NusB family.</text>
</comment>
<gene>
    <name evidence="7" type="ORF">UFOPK3770_00181</name>
</gene>
<dbReference type="GO" id="GO:0006353">
    <property type="term" value="P:DNA-templated transcription termination"/>
    <property type="evidence" value="ECO:0007669"/>
    <property type="project" value="InterPro"/>
</dbReference>
<sequence length="132" mass="14563">MRTRTKARQRAVEALYEANLRSVPVLEIFDRNPATNEYACVIAQLAQENADRIDEVLNTYSQGWSVQRMPAVDKAIMQIAVAELLYQPEVETAIIISEAIEIAGILSAAESGKFINGILGQVAQIRTSISEL</sequence>
<evidence type="ECO:0000256" key="4">
    <source>
        <dbReference type="ARBA" id="ARBA00023015"/>
    </source>
</evidence>
<dbReference type="PANTHER" id="PTHR11078:SF3">
    <property type="entry name" value="ANTITERMINATION NUSB DOMAIN-CONTAINING PROTEIN"/>
    <property type="match status" value="1"/>
</dbReference>
<dbReference type="InterPro" id="IPR035926">
    <property type="entry name" value="NusB-like_sf"/>
</dbReference>